<protein>
    <recommendedName>
        <fullName evidence="1">Helix-turn-helix domain-containing protein</fullName>
    </recommendedName>
</protein>
<name>A0A5J5ILM1_9BACT</name>
<proteinExistence type="predicted"/>
<evidence type="ECO:0000259" key="1">
    <source>
        <dbReference type="Pfam" id="PF12728"/>
    </source>
</evidence>
<reference evidence="2 3" key="1">
    <citation type="submission" date="2019-09" db="EMBL/GenBank/DDBJ databases">
        <title>Draft genome sequence of Ginsengibacter sp. BR5-29.</title>
        <authorList>
            <person name="Im W.-T."/>
        </authorList>
    </citation>
    <scope>NUCLEOTIDE SEQUENCE [LARGE SCALE GENOMIC DNA]</scope>
    <source>
        <strain evidence="2 3">BR5-29</strain>
    </source>
</reference>
<dbReference type="GO" id="GO:0003677">
    <property type="term" value="F:DNA binding"/>
    <property type="evidence" value="ECO:0007669"/>
    <property type="project" value="InterPro"/>
</dbReference>
<dbReference type="RefSeq" id="WP_150413741.1">
    <property type="nucleotide sequence ID" value="NZ_VYQF01000001.1"/>
</dbReference>
<dbReference type="EMBL" id="VYQF01000001">
    <property type="protein sequence ID" value="KAA9041621.1"/>
    <property type="molecule type" value="Genomic_DNA"/>
</dbReference>
<gene>
    <name evidence="2" type="ORF">FW778_06260</name>
</gene>
<dbReference type="AlphaFoldDB" id="A0A5J5ILM1"/>
<evidence type="ECO:0000313" key="2">
    <source>
        <dbReference type="EMBL" id="KAA9041621.1"/>
    </source>
</evidence>
<comment type="caution">
    <text evidence="2">The sequence shown here is derived from an EMBL/GenBank/DDBJ whole genome shotgun (WGS) entry which is preliminary data.</text>
</comment>
<dbReference type="InterPro" id="IPR041657">
    <property type="entry name" value="HTH_17"/>
</dbReference>
<dbReference type="InterPro" id="IPR010093">
    <property type="entry name" value="SinI_DNA-bd"/>
</dbReference>
<sequence length="97" mass="10922">MDNIILSQIPVQDLLALVKQAVREEIVTNSTHSNDTSIDKPVTQAELCKFLGVTEPTALSLRKKGKIPFFLVGTHVRFNIPEVMKALEDTKYKNKKK</sequence>
<evidence type="ECO:0000313" key="3">
    <source>
        <dbReference type="Proteomes" id="UP000326903"/>
    </source>
</evidence>
<dbReference type="Proteomes" id="UP000326903">
    <property type="component" value="Unassembled WGS sequence"/>
</dbReference>
<dbReference type="Pfam" id="PF12728">
    <property type="entry name" value="HTH_17"/>
    <property type="match status" value="1"/>
</dbReference>
<feature type="domain" description="Helix-turn-helix" evidence="1">
    <location>
        <begin position="43"/>
        <end position="80"/>
    </location>
</feature>
<keyword evidence="3" id="KW-1185">Reference proteome</keyword>
<dbReference type="NCBIfam" id="TIGR01764">
    <property type="entry name" value="excise"/>
    <property type="match status" value="1"/>
</dbReference>
<organism evidence="2 3">
    <name type="scientific">Ginsengibacter hankyongi</name>
    <dbReference type="NCBI Taxonomy" id="2607284"/>
    <lineage>
        <taxon>Bacteria</taxon>
        <taxon>Pseudomonadati</taxon>
        <taxon>Bacteroidota</taxon>
        <taxon>Chitinophagia</taxon>
        <taxon>Chitinophagales</taxon>
        <taxon>Chitinophagaceae</taxon>
        <taxon>Ginsengibacter</taxon>
    </lineage>
</organism>
<accession>A0A5J5ILM1</accession>